<keyword evidence="1" id="KW-0472">Membrane</keyword>
<dbReference type="AlphaFoldDB" id="A0A7C3MK85"/>
<feature type="transmembrane region" description="Helical" evidence="1">
    <location>
        <begin position="10"/>
        <end position="28"/>
    </location>
</feature>
<sequence length="113" mass="12826">MISLDFYGKYLKIAFIGVLIGLVFFFLYPPISSLIFGLCGSIITFCWLAYDLKRYGIGGYNRSIIKRYGVLILAFLLSLRAGFVGIILFLIGYLIGQGYMMIITWRNKDGKRA</sequence>
<gene>
    <name evidence="2" type="ORF">ENW00_07920</name>
</gene>
<keyword evidence="1" id="KW-1133">Transmembrane helix</keyword>
<dbReference type="EMBL" id="DTIN01000033">
    <property type="protein sequence ID" value="HFX14053.1"/>
    <property type="molecule type" value="Genomic_DNA"/>
</dbReference>
<evidence type="ECO:0000256" key="1">
    <source>
        <dbReference type="SAM" id="Phobius"/>
    </source>
</evidence>
<name>A0A7C3MK85_DICTH</name>
<comment type="caution">
    <text evidence="2">The sequence shown here is derived from an EMBL/GenBank/DDBJ whole genome shotgun (WGS) entry which is preliminary data.</text>
</comment>
<accession>A0A7C3MK85</accession>
<proteinExistence type="predicted"/>
<reference evidence="2" key="1">
    <citation type="journal article" date="2020" name="mSystems">
        <title>Genome- and Community-Level Interaction Insights into Carbon Utilization and Element Cycling Functions of Hydrothermarchaeota in Hydrothermal Sediment.</title>
        <authorList>
            <person name="Zhou Z."/>
            <person name="Liu Y."/>
            <person name="Xu W."/>
            <person name="Pan J."/>
            <person name="Luo Z.H."/>
            <person name="Li M."/>
        </authorList>
    </citation>
    <scope>NUCLEOTIDE SEQUENCE [LARGE SCALE GENOMIC DNA]</scope>
    <source>
        <strain evidence="2">SpSt-81</strain>
    </source>
</reference>
<evidence type="ECO:0000313" key="2">
    <source>
        <dbReference type="EMBL" id="HFX14053.1"/>
    </source>
</evidence>
<organism evidence="2">
    <name type="scientific">Dictyoglomus thermophilum</name>
    <dbReference type="NCBI Taxonomy" id="14"/>
    <lineage>
        <taxon>Bacteria</taxon>
        <taxon>Pseudomonadati</taxon>
        <taxon>Dictyoglomota</taxon>
        <taxon>Dictyoglomia</taxon>
        <taxon>Dictyoglomales</taxon>
        <taxon>Dictyoglomaceae</taxon>
        <taxon>Dictyoglomus</taxon>
    </lineage>
</organism>
<keyword evidence="1" id="KW-0812">Transmembrane</keyword>
<protein>
    <submittedName>
        <fullName evidence="2">Uncharacterized protein</fullName>
    </submittedName>
</protein>
<feature type="transmembrane region" description="Helical" evidence="1">
    <location>
        <begin position="70"/>
        <end position="95"/>
    </location>
</feature>